<dbReference type="Gene3D" id="3.40.50.2000">
    <property type="entry name" value="Glycogen Phosphorylase B"/>
    <property type="match status" value="2"/>
</dbReference>
<dbReference type="Pfam" id="PF00534">
    <property type="entry name" value="Glycos_transf_1"/>
    <property type="match status" value="1"/>
</dbReference>
<sequence>MKVLHINSYFSGSSFYKNLYDEQIKSGLDIDVFVPVPSSHESSDFRLGDYTTISANHGKYDRVLFHLKHNKIYKNIIQHYDIQNYSIIHAHSLFSNGYIAMKLKQDFGIPFVVAVRNTDVNTFFKYMVYLRKLGVQILKESDKIIFLSEPYRKKVIEKYVPVNLKTEIMNKAVVIPNGIDDFWFENKGKPKECPKQKSLRLIYVGVINKNKNLTITINAIDTLQKNGWNVEFTIVGSIGDRLVYQQIKKLSYVNYVSPKTKKELIDIYRANDIFVMPSKTETFGLVYAEAMSQGLPVIYSKGQGFDRQFEDGEVGFAVTSTSYEEISARILDIMYSYNSISGNCIRRIDKFSWSNIENKYREVYEEKKI</sequence>
<dbReference type="EMBL" id="FOEH01000001">
    <property type="protein sequence ID" value="SEP76139.1"/>
    <property type="molecule type" value="Genomic_DNA"/>
</dbReference>
<dbReference type="PANTHER" id="PTHR45947:SF3">
    <property type="entry name" value="SULFOQUINOVOSYL TRANSFERASE SQD2"/>
    <property type="match status" value="1"/>
</dbReference>
<dbReference type="RefSeq" id="WP_092502411.1">
    <property type="nucleotide sequence ID" value="NZ_FOEH01000001.1"/>
</dbReference>
<reference evidence="3 4" key="1">
    <citation type="submission" date="2016-10" db="EMBL/GenBank/DDBJ databases">
        <authorList>
            <person name="Varghese N."/>
            <person name="Submissions S."/>
        </authorList>
    </citation>
    <scope>NUCLEOTIDE SEQUENCE [LARGE SCALE GENOMIC DNA]</scope>
    <source>
        <strain evidence="3 4">CGMCC 1.7734</strain>
    </source>
</reference>
<evidence type="ECO:0000313" key="3">
    <source>
        <dbReference type="EMBL" id="SEP76139.1"/>
    </source>
</evidence>
<comment type="caution">
    <text evidence="3">The sequence shown here is derived from an EMBL/GenBank/DDBJ whole genome shotgun (WGS) entry which is preliminary data.</text>
</comment>
<dbReference type="Pfam" id="PF13439">
    <property type="entry name" value="Glyco_transf_4"/>
    <property type="match status" value="1"/>
</dbReference>
<dbReference type="PANTHER" id="PTHR45947">
    <property type="entry name" value="SULFOQUINOVOSYL TRANSFERASE SQD2"/>
    <property type="match status" value="1"/>
</dbReference>
<dbReference type="CDD" id="cd03801">
    <property type="entry name" value="GT4_PimA-like"/>
    <property type="match status" value="1"/>
</dbReference>
<evidence type="ECO:0000313" key="4">
    <source>
        <dbReference type="Proteomes" id="UP000198733"/>
    </source>
</evidence>
<dbReference type="SUPFAM" id="SSF53756">
    <property type="entry name" value="UDP-Glycosyltransferase/glycogen phosphorylase"/>
    <property type="match status" value="1"/>
</dbReference>
<gene>
    <name evidence="3" type="ORF">SAMN05216232_0805</name>
</gene>
<feature type="domain" description="Glycosyl transferase family 1" evidence="1">
    <location>
        <begin position="194"/>
        <end position="334"/>
    </location>
</feature>
<organism evidence="3 4">
    <name type="scientific">Virgibacillus subterraneus</name>
    <dbReference type="NCBI Taxonomy" id="621109"/>
    <lineage>
        <taxon>Bacteria</taxon>
        <taxon>Bacillati</taxon>
        <taxon>Bacillota</taxon>
        <taxon>Bacilli</taxon>
        <taxon>Bacillales</taxon>
        <taxon>Bacillaceae</taxon>
        <taxon>Virgibacillus</taxon>
    </lineage>
</organism>
<proteinExistence type="predicted"/>
<evidence type="ECO:0000259" key="1">
    <source>
        <dbReference type="Pfam" id="PF00534"/>
    </source>
</evidence>
<evidence type="ECO:0000259" key="2">
    <source>
        <dbReference type="Pfam" id="PF13439"/>
    </source>
</evidence>
<protein>
    <submittedName>
        <fullName evidence="3">Glycosyltransferase involved in cell wall bisynthesis</fullName>
    </submittedName>
</protein>
<dbReference type="InterPro" id="IPR028098">
    <property type="entry name" value="Glyco_trans_4-like_N"/>
</dbReference>
<accession>A0A1H9AHJ6</accession>
<dbReference type="Proteomes" id="UP000198733">
    <property type="component" value="Unassembled WGS sequence"/>
</dbReference>
<dbReference type="InterPro" id="IPR050194">
    <property type="entry name" value="Glycosyltransferase_grp1"/>
</dbReference>
<name>A0A1H9AHJ6_9BACI</name>
<dbReference type="InterPro" id="IPR001296">
    <property type="entry name" value="Glyco_trans_1"/>
</dbReference>
<keyword evidence="4" id="KW-1185">Reference proteome</keyword>
<feature type="domain" description="Glycosyltransferase subfamily 4-like N-terminal" evidence="2">
    <location>
        <begin position="17"/>
        <end position="180"/>
    </location>
</feature>